<dbReference type="Gene3D" id="3.40.630.30">
    <property type="match status" value="1"/>
</dbReference>
<dbReference type="AlphaFoldDB" id="A0A286UEG8"/>
<evidence type="ECO:0000313" key="3">
    <source>
        <dbReference type="Proteomes" id="UP000217199"/>
    </source>
</evidence>
<reference evidence="2 3" key="1">
    <citation type="journal article" date="2017" name="Mol. Ecol.">
        <title>Comparative and population genomic landscape of Phellinus noxius: A hypervariable fungus causing root rot in trees.</title>
        <authorList>
            <person name="Chung C.L."/>
            <person name="Lee T.J."/>
            <person name="Akiba M."/>
            <person name="Lee H.H."/>
            <person name="Kuo T.H."/>
            <person name="Liu D."/>
            <person name="Ke H.M."/>
            <person name="Yokoi T."/>
            <person name="Roa M.B."/>
            <person name="Lu M.J."/>
            <person name="Chang Y.Y."/>
            <person name="Ann P.J."/>
            <person name="Tsai J.N."/>
            <person name="Chen C.Y."/>
            <person name="Tzean S.S."/>
            <person name="Ota Y."/>
            <person name="Hattori T."/>
            <person name="Sahashi N."/>
            <person name="Liou R.F."/>
            <person name="Kikuchi T."/>
            <person name="Tsai I.J."/>
        </authorList>
    </citation>
    <scope>NUCLEOTIDE SEQUENCE [LARGE SCALE GENOMIC DNA]</scope>
    <source>
        <strain evidence="2 3">FFPRI411160</strain>
    </source>
</reference>
<dbReference type="InterPro" id="IPR052523">
    <property type="entry name" value="Trichothecene_AcTrans"/>
</dbReference>
<sequence length="300" mass="33216">MSLLGSDASKPRSGAGTKPNVKVSLTVPADLPDLAVCQLLAFSGDSSGGFEEPVSKAMYPFRAPLARSGVHPRFWPDYYSTIRQLARELRNRDIIFTAFVRVDESGNPVRGETSDEGSWEVAGMAHVIPPQSVLENVRKTQKWTERMLGDVVYPTVDAVQDKLTSDSTGMDTGFQKIFKKTLAQYRKKHSAEREFYILGMLYSHPKFQGCGVGSALLAKCISIASALEQPSNIPSLLTPPKPFPLYLESTLQGKPLYTRRGFVAVEDAEWSWREKDFSLTIMIREPDSDAEPQPAAGQLR</sequence>
<dbReference type="PANTHER" id="PTHR42791:SF2">
    <property type="entry name" value="N-ACETYLTRANSFERASE DOMAIN-CONTAINING PROTEIN"/>
    <property type="match status" value="1"/>
</dbReference>
<dbReference type="InParanoid" id="A0A286UEG8"/>
<dbReference type="EMBL" id="NBII01000006">
    <property type="protein sequence ID" value="PAV17977.1"/>
    <property type="molecule type" value="Genomic_DNA"/>
</dbReference>
<proteinExistence type="predicted"/>
<feature type="region of interest" description="Disordered" evidence="1">
    <location>
        <begin position="1"/>
        <end position="20"/>
    </location>
</feature>
<dbReference type="Proteomes" id="UP000217199">
    <property type="component" value="Unassembled WGS sequence"/>
</dbReference>
<organism evidence="2 3">
    <name type="scientific">Pyrrhoderma noxium</name>
    <dbReference type="NCBI Taxonomy" id="2282107"/>
    <lineage>
        <taxon>Eukaryota</taxon>
        <taxon>Fungi</taxon>
        <taxon>Dikarya</taxon>
        <taxon>Basidiomycota</taxon>
        <taxon>Agaricomycotina</taxon>
        <taxon>Agaricomycetes</taxon>
        <taxon>Hymenochaetales</taxon>
        <taxon>Hymenochaetaceae</taxon>
        <taxon>Pyrrhoderma</taxon>
    </lineage>
</organism>
<evidence type="ECO:0000256" key="1">
    <source>
        <dbReference type="SAM" id="MobiDB-lite"/>
    </source>
</evidence>
<gene>
    <name evidence="2" type="ORF">PNOK_0646300</name>
</gene>
<comment type="caution">
    <text evidence="2">The sequence shown here is derived from an EMBL/GenBank/DDBJ whole genome shotgun (WGS) entry which is preliminary data.</text>
</comment>
<dbReference type="PANTHER" id="PTHR42791">
    <property type="entry name" value="GNAT FAMILY ACETYLTRANSFERASE"/>
    <property type="match status" value="1"/>
</dbReference>
<dbReference type="InterPro" id="IPR016181">
    <property type="entry name" value="Acyl_CoA_acyltransferase"/>
</dbReference>
<evidence type="ECO:0008006" key="4">
    <source>
        <dbReference type="Google" id="ProtNLM"/>
    </source>
</evidence>
<accession>A0A286UEG8</accession>
<dbReference type="SUPFAM" id="SSF55729">
    <property type="entry name" value="Acyl-CoA N-acyltransferases (Nat)"/>
    <property type="match status" value="1"/>
</dbReference>
<keyword evidence="3" id="KW-1185">Reference proteome</keyword>
<evidence type="ECO:0000313" key="2">
    <source>
        <dbReference type="EMBL" id="PAV17977.1"/>
    </source>
</evidence>
<dbReference type="OrthoDB" id="2744543at2759"/>
<protein>
    <recommendedName>
        <fullName evidence="4">N-acetyltransferase domain-containing protein</fullName>
    </recommendedName>
</protein>
<name>A0A286UEG8_9AGAM</name>
<dbReference type="CDD" id="cd04301">
    <property type="entry name" value="NAT_SF"/>
    <property type="match status" value="1"/>
</dbReference>